<feature type="domain" description="Response regulatory" evidence="6">
    <location>
        <begin position="11"/>
        <end position="127"/>
    </location>
</feature>
<keyword evidence="9" id="KW-1185">Reference proteome</keyword>
<dbReference type="Gene3D" id="1.10.10.10">
    <property type="entry name" value="Winged helix-like DNA-binding domain superfamily/Winged helix DNA-binding domain"/>
    <property type="match status" value="1"/>
</dbReference>
<dbReference type="GO" id="GO:0000156">
    <property type="term" value="F:phosphorelay response regulator activity"/>
    <property type="evidence" value="ECO:0007669"/>
    <property type="project" value="TreeGrafter"/>
</dbReference>
<accession>A0A4P7W1H4</accession>
<dbReference type="GO" id="GO:0032993">
    <property type="term" value="C:protein-DNA complex"/>
    <property type="evidence" value="ECO:0007669"/>
    <property type="project" value="TreeGrafter"/>
</dbReference>
<dbReference type="SUPFAM" id="SSF46894">
    <property type="entry name" value="C-terminal effector domain of the bipartite response regulators"/>
    <property type="match status" value="1"/>
</dbReference>
<protein>
    <submittedName>
        <fullName evidence="8">Response regulator transcription factor</fullName>
    </submittedName>
</protein>
<dbReference type="InterPro" id="IPR039420">
    <property type="entry name" value="WalR-like"/>
</dbReference>
<dbReference type="GO" id="GO:0005829">
    <property type="term" value="C:cytosol"/>
    <property type="evidence" value="ECO:0007669"/>
    <property type="project" value="TreeGrafter"/>
</dbReference>
<dbReference type="SUPFAM" id="SSF52172">
    <property type="entry name" value="CheY-like"/>
    <property type="match status" value="1"/>
</dbReference>
<evidence type="ECO:0000256" key="1">
    <source>
        <dbReference type="ARBA" id="ARBA00022553"/>
    </source>
</evidence>
<dbReference type="InterPro" id="IPR016032">
    <property type="entry name" value="Sig_transdc_resp-reg_C-effctor"/>
</dbReference>
<dbReference type="EMBL" id="CP039396">
    <property type="protein sequence ID" value="QCD41754.1"/>
    <property type="molecule type" value="Genomic_DNA"/>
</dbReference>
<evidence type="ECO:0000313" key="9">
    <source>
        <dbReference type="Proteomes" id="UP000297149"/>
    </source>
</evidence>
<dbReference type="PROSITE" id="PS50110">
    <property type="entry name" value="RESPONSE_REGULATORY"/>
    <property type="match status" value="1"/>
</dbReference>
<evidence type="ECO:0000256" key="4">
    <source>
        <dbReference type="PROSITE-ProRule" id="PRU00169"/>
    </source>
</evidence>
<evidence type="ECO:0000313" key="8">
    <source>
        <dbReference type="EMBL" id="QCD41754.1"/>
    </source>
</evidence>
<dbReference type="InterPro" id="IPR011006">
    <property type="entry name" value="CheY-like_superfamily"/>
</dbReference>
<dbReference type="AlphaFoldDB" id="A0A4P7W1H4"/>
<dbReference type="PANTHER" id="PTHR48111:SF40">
    <property type="entry name" value="PHOSPHATE REGULON TRANSCRIPTIONAL REGULATORY PROTEIN PHOB"/>
    <property type="match status" value="1"/>
</dbReference>
<dbReference type="InterPro" id="IPR036388">
    <property type="entry name" value="WH-like_DNA-bd_sf"/>
</dbReference>
<evidence type="ECO:0000259" key="7">
    <source>
        <dbReference type="PROSITE" id="PS51755"/>
    </source>
</evidence>
<dbReference type="Proteomes" id="UP000297149">
    <property type="component" value="Chromosome"/>
</dbReference>
<keyword evidence="2" id="KW-0902">Two-component regulatory system</keyword>
<dbReference type="Pfam" id="PF00072">
    <property type="entry name" value="Response_reg"/>
    <property type="match status" value="1"/>
</dbReference>
<dbReference type="GO" id="GO:0000976">
    <property type="term" value="F:transcription cis-regulatory region binding"/>
    <property type="evidence" value="ECO:0007669"/>
    <property type="project" value="TreeGrafter"/>
</dbReference>
<dbReference type="RefSeq" id="WP_136414567.1">
    <property type="nucleotide sequence ID" value="NZ_CAXHQF010000183.1"/>
</dbReference>
<dbReference type="InterPro" id="IPR001867">
    <property type="entry name" value="OmpR/PhoB-type_DNA-bd"/>
</dbReference>
<keyword evidence="3 5" id="KW-0238">DNA-binding</keyword>
<organism evidence="8 9">
    <name type="scientific">Duncaniella dubosii</name>
    <dbReference type="NCBI Taxonomy" id="2518971"/>
    <lineage>
        <taxon>Bacteria</taxon>
        <taxon>Pseudomonadati</taxon>
        <taxon>Bacteroidota</taxon>
        <taxon>Bacteroidia</taxon>
        <taxon>Bacteroidales</taxon>
        <taxon>Muribaculaceae</taxon>
        <taxon>Duncaniella</taxon>
    </lineage>
</organism>
<evidence type="ECO:0000256" key="3">
    <source>
        <dbReference type="ARBA" id="ARBA00023125"/>
    </source>
</evidence>
<dbReference type="GO" id="GO:0006355">
    <property type="term" value="P:regulation of DNA-templated transcription"/>
    <property type="evidence" value="ECO:0007669"/>
    <property type="project" value="InterPro"/>
</dbReference>
<name>A0A4P7W1H4_9BACT</name>
<evidence type="ECO:0000259" key="6">
    <source>
        <dbReference type="PROSITE" id="PS50110"/>
    </source>
</evidence>
<feature type="DNA-binding region" description="OmpR/PhoB-type" evidence="5">
    <location>
        <begin position="139"/>
        <end position="235"/>
    </location>
</feature>
<proteinExistence type="predicted"/>
<dbReference type="SMART" id="SM00448">
    <property type="entry name" value="REC"/>
    <property type="match status" value="1"/>
</dbReference>
<feature type="domain" description="OmpR/PhoB-type" evidence="7">
    <location>
        <begin position="139"/>
        <end position="235"/>
    </location>
</feature>
<dbReference type="PROSITE" id="PS51755">
    <property type="entry name" value="OMPR_PHOB"/>
    <property type="match status" value="1"/>
</dbReference>
<dbReference type="SMART" id="SM00862">
    <property type="entry name" value="Trans_reg_C"/>
    <property type="match status" value="1"/>
</dbReference>
<evidence type="ECO:0000256" key="5">
    <source>
        <dbReference type="PROSITE-ProRule" id="PRU01091"/>
    </source>
</evidence>
<dbReference type="Pfam" id="PF00486">
    <property type="entry name" value="Trans_reg_C"/>
    <property type="match status" value="1"/>
</dbReference>
<dbReference type="PANTHER" id="PTHR48111">
    <property type="entry name" value="REGULATOR OF RPOS"/>
    <property type="match status" value="1"/>
</dbReference>
<dbReference type="Gene3D" id="3.40.50.2300">
    <property type="match status" value="1"/>
</dbReference>
<reference evidence="9" key="1">
    <citation type="submission" date="2019-02" db="EMBL/GenBank/DDBJ databases">
        <title>Isolation and identification of novel species under the genus Muribaculum.</title>
        <authorList>
            <person name="Miyake S."/>
            <person name="Ding Y."/>
            <person name="Low A."/>
            <person name="Soh M."/>
            <person name="Seedorf H."/>
        </authorList>
    </citation>
    <scope>NUCLEOTIDE SEQUENCE [LARGE SCALE GENOMIC DNA]</scope>
    <source>
        <strain evidence="9">H5</strain>
    </source>
</reference>
<dbReference type="InterPro" id="IPR001789">
    <property type="entry name" value="Sig_transdc_resp-reg_receiver"/>
</dbReference>
<comment type="caution">
    <text evidence="4">Lacks conserved residue(s) required for the propagation of feature annotation.</text>
</comment>
<gene>
    <name evidence="8" type="ORF">E7747_05335</name>
</gene>
<dbReference type="CDD" id="cd00383">
    <property type="entry name" value="trans_reg_C"/>
    <property type="match status" value="1"/>
</dbReference>
<evidence type="ECO:0000256" key="2">
    <source>
        <dbReference type="ARBA" id="ARBA00023012"/>
    </source>
</evidence>
<sequence length="236" mass="26678">MSNFESKTIPAILLIDDDRNITALLESNLQSEGYRVTSVVRAEDALTLPLDTFNLVITEVRLPGEIDGLELLERMKDDRMTQHIPVVFCTVLDGENDIIAGLNSGADDYVIKPFSLREFMARVRSVLRRHRNFAPASNARTIEYRTLILNVDSRGLIIDGDSISLSPTEFSILTQLLRSRNKLFTREEIFTTAWPGEEMNNPRLVDVNISRLRKKLGSYGQNIVNRSGLGYGFMDI</sequence>
<keyword evidence="1" id="KW-0597">Phosphoprotein</keyword>
<dbReference type="Gene3D" id="6.10.250.690">
    <property type="match status" value="1"/>
</dbReference>
<dbReference type="KEGG" id="ddb:E7747_05335"/>